<dbReference type="AlphaFoldDB" id="A0A4V6PZW7"/>
<dbReference type="EMBL" id="SNZV01000008">
    <property type="protein sequence ID" value="TDS11076.1"/>
    <property type="molecule type" value="Genomic_DNA"/>
</dbReference>
<gene>
    <name evidence="1" type="ORF">B0I21_108134</name>
</gene>
<sequence length="138" mass="16429">MPRQGKYFCKVVCFPKRSSSPHPFRRMPRQGKYFCKVVYFLKRSSSPPPFRRMPRQGKYFCKVVCFLKRMSSPHPFRRMPRQGKYFCRAKVIKTPSLETFAGRVCAVANDYILQSFRCDISFNNDPCNYLIYQSFSIY</sequence>
<organism evidence="1 2">
    <name type="scientific">Sphingobacterium paludis</name>
    <dbReference type="NCBI Taxonomy" id="1476465"/>
    <lineage>
        <taxon>Bacteria</taxon>
        <taxon>Pseudomonadati</taxon>
        <taxon>Bacteroidota</taxon>
        <taxon>Sphingobacteriia</taxon>
        <taxon>Sphingobacteriales</taxon>
        <taxon>Sphingobacteriaceae</taxon>
        <taxon>Sphingobacterium</taxon>
    </lineage>
</organism>
<comment type="caution">
    <text evidence="1">The sequence shown here is derived from an EMBL/GenBank/DDBJ whole genome shotgun (WGS) entry which is preliminary data.</text>
</comment>
<accession>A0A4V6PZW7</accession>
<name>A0A4V6PZW7_9SPHI</name>
<keyword evidence="2" id="KW-1185">Reference proteome</keyword>
<reference evidence="1 2" key="1">
    <citation type="submission" date="2019-03" db="EMBL/GenBank/DDBJ databases">
        <title>Genomic Encyclopedia of Type Strains, Phase III (KMG-III): the genomes of soil and plant-associated and newly described type strains.</title>
        <authorList>
            <person name="Whitman W."/>
        </authorList>
    </citation>
    <scope>NUCLEOTIDE SEQUENCE [LARGE SCALE GENOMIC DNA]</scope>
    <source>
        <strain evidence="1 2">CGMCC 1.12801</strain>
    </source>
</reference>
<proteinExistence type="predicted"/>
<evidence type="ECO:0000313" key="1">
    <source>
        <dbReference type="EMBL" id="TDS11076.1"/>
    </source>
</evidence>
<protein>
    <submittedName>
        <fullName evidence="1">Uncharacterized protein</fullName>
    </submittedName>
</protein>
<evidence type="ECO:0000313" key="2">
    <source>
        <dbReference type="Proteomes" id="UP000294752"/>
    </source>
</evidence>
<dbReference type="Proteomes" id="UP000294752">
    <property type="component" value="Unassembled WGS sequence"/>
</dbReference>